<organism evidence="20 21">
    <name type="scientific">Candidatus Chlamydia sanziniae</name>
    <dbReference type="NCBI Taxonomy" id="1806891"/>
    <lineage>
        <taxon>Bacteria</taxon>
        <taxon>Pseudomonadati</taxon>
        <taxon>Chlamydiota</taxon>
        <taxon>Chlamydiia</taxon>
        <taxon>Chlamydiales</taxon>
        <taxon>Chlamydiaceae</taxon>
        <taxon>Chlamydia/Chlamydophila group</taxon>
        <taxon>Chlamydia</taxon>
    </lineage>
</organism>
<dbReference type="AlphaFoldDB" id="A0A1A9HVH0"/>
<feature type="domain" description="DNA-directed DNA polymerase family A palm" evidence="19">
    <location>
        <begin position="630"/>
        <end position="836"/>
    </location>
</feature>
<protein>
    <recommendedName>
        <fullName evidence="3 15">DNA polymerase I</fullName>
        <ecNumber evidence="2 15">2.7.7.7</ecNumber>
    </recommendedName>
</protein>
<evidence type="ECO:0000256" key="5">
    <source>
        <dbReference type="ARBA" id="ARBA00022695"/>
    </source>
</evidence>
<accession>A0A1A9HVH0</accession>
<dbReference type="CDD" id="cd08637">
    <property type="entry name" value="DNA_pol_A_pol_I_C"/>
    <property type="match status" value="1"/>
</dbReference>
<dbReference type="InterPro" id="IPR036397">
    <property type="entry name" value="RNaseH_sf"/>
</dbReference>
<evidence type="ECO:0000256" key="9">
    <source>
        <dbReference type="ARBA" id="ARBA00022801"/>
    </source>
</evidence>
<sequence length="871" mass="98501">MEKLFILDASGFVFRAYFALPEMKNSEGEATQAVFGFIRSINKLIKEFAPYYMVAVFDGPNNKQSRREIYDNYKSNRERKLYDLPKQLSLVKEYCTLFGLAHVEVESVEADDVIASISREALIKGYEVCICTGDKDLLQLVDTHVTVWNPWKDQGVIGVSEVIERYGVSPQRIPDYLALVGDTSDNIPGVSGCGPRKAMTLLQQFGSVEGLLHNLNEVKGSNRALLIEQQSVLELSKKLALLDHEVAVPLPVSAFIFPQHPIDQEKLRTFYIQQGFKTLVVPKKEEISTVDVQVVTDNDTLENALNKLQGEGPIAFAAAYTGKHLPSLQLFGLALTRGTEVFFIDLQHASTSFISSLRRFFTRDDVSFYGYNIKRDMHALMNTGIPIRDICCDLALAEHLIHGGAKTSYQSLLINHGLTQVAMRFAKEWEALSLPILRLPEHPAQYFGEFVAYLPELKKSVLEELDRKGMIEIFHDIEMRLEKVLFLMERAGMPLDIEELALLESSLEAELAILTDEIYDLAGTSFNIKSPKQLADVLYKELGLVPVDKMKSTKAKVLEALLGEHEIIEKILAFRAIEKLLSTYVKALPRQVDLHTHRIHPSFDQTGTVTGRLACRDPNLQNIPIRSHRGILLRKAFHMSQPNIYFLSADYSQIELRFLAHLSQDNSLRLAFESGQDVHAFTAAQVFHVPLDQVSKQQRMQAKTVNFGIVYGQQAYGLSKSLRIPLSEAQKLIQAYFARYPRVFQFVEETIEQASRDLRVTTMLGRERIIDSWNEFPGSRAASGRFAVNTRIQGSAAELIKLAMLHLAEAIQHKNMKSRMLLQIHDELLFEIPEEELEIMQTLVREKMESAMTLSVPLVVNILIGKNWAEC</sequence>
<name>A0A1A9HVH0_9CHLA</name>
<evidence type="ECO:0000313" key="21">
    <source>
        <dbReference type="Proteomes" id="UP000078162"/>
    </source>
</evidence>
<dbReference type="SUPFAM" id="SSF47807">
    <property type="entry name" value="5' to 3' exonuclease, C-terminal subdomain"/>
    <property type="match status" value="1"/>
</dbReference>
<dbReference type="CDD" id="cd09898">
    <property type="entry name" value="H3TH_53EXO"/>
    <property type="match status" value="1"/>
</dbReference>
<comment type="catalytic activity">
    <reaction evidence="14 16">
        <text>DNA(n) + a 2'-deoxyribonucleoside 5'-triphosphate = DNA(n+1) + diphosphate</text>
        <dbReference type="Rhea" id="RHEA:22508"/>
        <dbReference type="Rhea" id="RHEA-COMP:17339"/>
        <dbReference type="Rhea" id="RHEA-COMP:17340"/>
        <dbReference type="ChEBI" id="CHEBI:33019"/>
        <dbReference type="ChEBI" id="CHEBI:61560"/>
        <dbReference type="ChEBI" id="CHEBI:173112"/>
        <dbReference type="EC" id="2.7.7.7"/>
    </reaction>
</comment>
<dbReference type="CDD" id="cd09859">
    <property type="entry name" value="PIN_53EXO"/>
    <property type="match status" value="1"/>
</dbReference>
<keyword evidence="10 16" id="KW-0269">Exonuclease</keyword>
<evidence type="ECO:0000256" key="3">
    <source>
        <dbReference type="ARBA" id="ARBA00020311"/>
    </source>
</evidence>
<dbReference type="FunFam" id="1.10.150.20:FF:000002">
    <property type="entry name" value="DNA polymerase I"/>
    <property type="match status" value="1"/>
</dbReference>
<dbReference type="Gene3D" id="3.40.50.1010">
    <property type="entry name" value="5'-nuclease"/>
    <property type="match status" value="1"/>
</dbReference>
<dbReference type="InterPro" id="IPR008918">
    <property type="entry name" value="HhH2"/>
</dbReference>
<dbReference type="SMART" id="SM00279">
    <property type="entry name" value="HhH2"/>
    <property type="match status" value="1"/>
</dbReference>
<dbReference type="SUPFAM" id="SSF88723">
    <property type="entry name" value="PIN domain-like"/>
    <property type="match status" value="1"/>
</dbReference>
<evidence type="ECO:0000259" key="17">
    <source>
        <dbReference type="SMART" id="SM00474"/>
    </source>
</evidence>
<dbReference type="GO" id="GO:0003677">
    <property type="term" value="F:DNA binding"/>
    <property type="evidence" value="ECO:0007669"/>
    <property type="project" value="UniProtKB-UniRule"/>
</dbReference>
<dbReference type="InterPro" id="IPR002562">
    <property type="entry name" value="3'-5'_exonuclease_dom"/>
</dbReference>
<dbReference type="SUPFAM" id="SSF53098">
    <property type="entry name" value="Ribonuclease H-like"/>
    <property type="match status" value="1"/>
</dbReference>
<dbReference type="InterPro" id="IPR020046">
    <property type="entry name" value="5-3_exonucl_a-hlix_arch_N"/>
</dbReference>
<evidence type="ECO:0000256" key="13">
    <source>
        <dbReference type="ARBA" id="ARBA00023204"/>
    </source>
</evidence>
<evidence type="ECO:0000256" key="16">
    <source>
        <dbReference type="RuleBase" id="RU004460"/>
    </source>
</evidence>
<dbReference type="Pfam" id="PF02739">
    <property type="entry name" value="5_3_exonuc_N"/>
    <property type="match status" value="1"/>
</dbReference>
<dbReference type="Pfam" id="PF01367">
    <property type="entry name" value="5_3_exonuc"/>
    <property type="match status" value="1"/>
</dbReference>
<evidence type="ECO:0000256" key="11">
    <source>
        <dbReference type="ARBA" id="ARBA00022932"/>
    </source>
</evidence>
<proteinExistence type="inferred from homology"/>
<evidence type="ECO:0000256" key="2">
    <source>
        <dbReference type="ARBA" id="ARBA00012417"/>
    </source>
</evidence>
<feature type="domain" description="5'-3' exonuclease" evidence="18">
    <location>
        <begin position="2"/>
        <end position="258"/>
    </location>
</feature>
<keyword evidence="9 16" id="KW-0378">Hydrolase</keyword>
<dbReference type="RefSeq" id="WP_066481558.1">
    <property type="nucleotide sequence ID" value="NZ_CP014639.1"/>
</dbReference>
<keyword evidence="11 16" id="KW-0239">DNA-directed DNA polymerase</keyword>
<dbReference type="InterPro" id="IPR002298">
    <property type="entry name" value="DNA_polymerase_A"/>
</dbReference>
<dbReference type="PATRIC" id="fig|1806891.3.peg.232"/>
<keyword evidence="21" id="KW-1185">Reference proteome</keyword>
<dbReference type="Proteomes" id="UP000078162">
    <property type="component" value="Chromosome"/>
</dbReference>
<reference evidence="20 21" key="1">
    <citation type="submission" date="2016-03" db="EMBL/GenBank/DDBJ databases">
        <title>Culture-independent genomics supports pathogen discovery for uncultivable bacteria within the genus Chlamydia.</title>
        <authorList>
            <person name="Taylor-Brown A."/>
            <person name="Bachmann N.L."/>
            <person name="Borel N."/>
            <person name="Polkinghorne A."/>
        </authorList>
    </citation>
    <scope>NUCLEOTIDE SEQUENCE [LARGE SCALE GENOMIC DNA]</scope>
    <source>
        <strain evidence="20 21">2742-308</strain>
    </source>
</reference>
<dbReference type="NCBIfam" id="NF004397">
    <property type="entry name" value="PRK05755.1"/>
    <property type="match status" value="1"/>
</dbReference>
<dbReference type="SMART" id="SM00475">
    <property type="entry name" value="53EXOc"/>
    <property type="match status" value="1"/>
</dbReference>
<dbReference type="SMART" id="SM00482">
    <property type="entry name" value="POLAc"/>
    <property type="match status" value="1"/>
</dbReference>
<dbReference type="FunFam" id="1.10.150.20:FF:000003">
    <property type="entry name" value="DNA polymerase I"/>
    <property type="match status" value="1"/>
</dbReference>
<feature type="domain" description="3'-5' exonuclease" evidence="17">
    <location>
        <begin position="292"/>
        <end position="466"/>
    </location>
</feature>
<dbReference type="KEGG" id="csaz:Cs308_0240"/>
<dbReference type="NCBIfam" id="TIGR00593">
    <property type="entry name" value="pola"/>
    <property type="match status" value="1"/>
</dbReference>
<dbReference type="InterPro" id="IPR002421">
    <property type="entry name" value="5-3_exonuclease"/>
</dbReference>
<evidence type="ECO:0000256" key="14">
    <source>
        <dbReference type="ARBA" id="ARBA00049244"/>
    </source>
</evidence>
<evidence type="ECO:0000256" key="6">
    <source>
        <dbReference type="ARBA" id="ARBA00022705"/>
    </source>
</evidence>
<evidence type="ECO:0000256" key="7">
    <source>
        <dbReference type="ARBA" id="ARBA00022722"/>
    </source>
</evidence>
<dbReference type="PANTHER" id="PTHR10133">
    <property type="entry name" value="DNA POLYMERASE I"/>
    <property type="match status" value="1"/>
</dbReference>
<evidence type="ECO:0000259" key="19">
    <source>
        <dbReference type="SMART" id="SM00482"/>
    </source>
</evidence>
<comment type="similarity">
    <text evidence="1 16">Belongs to the DNA polymerase type-A family.</text>
</comment>
<evidence type="ECO:0000256" key="12">
    <source>
        <dbReference type="ARBA" id="ARBA00023125"/>
    </source>
</evidence>
<dbReference type="SUPFAM" id="SSF56672">
    <property type="entry name" value="DNA/RNA polymerases"/>
    <property type="match status" value="1"/>
</dbReference>
<dbReference type="GO" id="GO:0006261">
    <property type="term" value="P:DNA-templated DNA replication"/>
    <property type="evidence" value="ECO:0007669"/>
    <property type="project" value="UniProtKB-UniRule"/>
</dbReference>
<keyword evidence="4 16" id="KW-0808">Transferase</keyword>
<evidence type="ECO:0000256" key="8">
    <source>
        <dbReference type="ARBA" id="ARBA00022763"/>
    </source>
</evidence>
<dbReference type="InterPro" id="IPR012337">
    <property type="entry name" value="RNaseH-like_sf"/>
</dbReference>
<keyword evidence="5 16" id="KW-0548">Nucleotidyltransferase</keyword>
<evidence type="ECO:0000259" key="18">
    <source>
        <dbReference type="SMART" id="SM00475"/>
    </source>
</evidence>
<keyword evidence="8 16" id="KW-0227">DNA damage</keyword>
<dbReference type="GO" id="GO:0006302">
    <property type="term" value="P:double-strand break repair"/>
    <property type="evidence" value="ECO:0007669"/>
    <property type="project" value="TreeGrafter"/>
</dbReference>
<dbReference type="PRINTS" id="PR00868">
    <property type="entry name" value="DNAPOLI"/>
</dbReference>
<evidence type="ECO:0000256" key="10">
    <source>
        <dbReference type="ARBA" id="ARBA00022839"/>
    </source>
</evidence>
<dbReference type="EC" id="2.7.7.7" evidence="2 15"/>
<comment type="function">
    <text evidence="16">In addition to polymerase activity, this DNA polymerase exhibits 3'-5' and 5'-3' exonuclease activity.</text>
</comment>
<dbReference type="OrthoDB" id="9806424at2"/>
<dbReference type="STRING" id="1806891.Cs308_0240"/>
<dbReference type="InterPro" id="IPR029060">
    <property type="entry name" value="PIN-like_dom_sf"/>
</dbReference>
<gene>
    <name evidence="16" type="primary">polA</name>
    <name evidence="20" type="ORF">Cs308_0240</name>
</gene>
<dbReference type="EMBL" id="CP014639">
    <property type="protein sequence ID" value="ANH78411.1"/>
    <property type="molecule type" value="Genomic_DNA"/>
</dbReference>
<dbReference type="InterPro" id="IPR018320">
    <property type="entry name" value="DNA_polymerase_1"/>
</dbReference>
<dbReference type="GO" id="GO:0008408">
    <property type="term" value="F:3'-5' exonuclease activity"/>
    <property type="evidence" value="ECO:0007669"/>
    <property type="project" value="UniProtKB-UniRule"/>
</dbReference>
<dbReference type="InterPro" id="IPR001098">
    <property type="entry name" value="DNA-dir_DNA_pol_A_palm_dom"/>
</dbReference>
<evidence type="ECO:0000256" key="4">
    <source>
        <dbReference type="ARBA" id="ARBA00022679"/>
    </source>
</evidence>
<evidence type="ECO:0000313" key="20">
    <source>
        <dbReference type="EMBL" id="ANH78411.1"/>
    </source>
</evidence>
<dbReference type="Pfam" id="PF00476">
    <property type="entry name" value="DNA_pol_A"/>
    <property type="match status" value="1"/>
</dbReference>
<keyword evidence="12 16" id="KW-0238">DNA-binding</keyword>
<keyword evidence="13 16" id="KW-0234">DNA repair</keyword>
<dbReference type="Gene3D" id="1.10.150.20">
    <property type="entry name" value="5' to 3' exonuclease, C-terminal subdomain"/>
    <property type="match status" value="2"/>
</dbReference>
<dbReference type="InterPro" id="IPR043502">
    <property type="entry name" value="DNA/RNA_pol_sf"/>
</dbReference>
<dbReference type="InterPro" id="IPR020045">
    <property type="entry name" value="DNA_polI_H3TH"/>
</dbReference>
<evidence type="ECO:0000256" key="15">
    <source>
        <dbReference type="NCBIfam" id="TIGR00593"/>
    </source>
</evidence>
<dbReference type="Gene3D" id="3.30.420.10">
    <property type="entry name" value="Ribonuclease H-like superfamily/Ribonuclease H"/>
    <property type="match status" value="1"/>
</dbReference>
<dbReference type="InterPro" id="IPR036279">
    <property type="entry name" value="5-3_exonuclease_C_sf"/>
</dbReference>
<dbReference type="Gene3D" id="3.30.70.370">
    <property type="match status" value="1"/>
</dbReference>
<dbReference type="GO" id="GO:0003887">
    <property type="term" value="F:DNA-directed DNA polymerase activity"/>
    <property type="evidence" value="ECO:0007669"/>
    <property type="project" value="UniProtKB-UniRule"/>
</dbReference>
<dbReference type="GO" id="GO:0008409">
    <property type="term" value="F:5'-3' exonuclease activity"/>
    <property type="evidence" value="ECO:0007669"/>
    <property type="project" value="UniProtKB-UniRule"/>
</dbReference>
<dbReference type="SMART" id="SM00474">
    <property type="entry name" value="35EXOc"/>
    <property type="match status" value="1"/>
</dbReference>
<dbReference type="Gene3D" id="1.20.1060.10">
    <property type="entry name" value="Taq DNA Polymerase, Chain T, domain 4"/>
    <property type="match status" value="1"/>
</dbReference>
<dbReference type="PANTHER" id="PTHR10133:SF27">
    <property type="entry name" value="DNA POLYMERASE NU"/>
    <property type="match status" value="1"/>
</dbReference>
<keyword evidence="6 16" id="KW-0235">DNA replication</keyword>
<dbReference type="Pfam" id="PF01612">
    <property type="entry name" value="DNA_pol_A_exo1"/>
    <property type="match status" value="1"/>
</dbReference>
<dbReference type="CDD" id="cd06140">
    <property type="entry name" value="DNA_polA_I_Bacillus_like_exo"/>
    <property type="match status" value="1"/>
</dbReference>
<evidence type="ECO:0000256" key="1">
    <source>
        <dbReference type="ARBA" id="ARBA00007705"/>
    </source>
</evidence>
<keyword evidence="7" id="KW-0540">Nuclease</keyword>